<dbReference type="GO" id="GO:0008360">
    <property type="term" value="P:regulation of cell shape"/>
    <property type="evidence" value="ECO:0007669"/>
    <property type="project" value="UniProtKB-UniRule"/>
</dbReference>
<keyword evidence="6 9" id="KW-0133">Cell shape</keyword>
<evidence type="ECO:0000313" key="14">
    <source>
        <dbReference type="Proteomes" id="UP000007887"/>
    </source>
</evidence>
<reference evidence="13 14" key="1">
    <citation type="submission" date="2011-10" db="EMBL/GenBank/DDBJ databases">
        <title>Whole genome sequence of Selenomonas ruminantium subsp. lactilytica TAM6421.</title>
        <authorList>
            <person name="Oguchi A."/>
            <person name="Ankai A."/>
            <person name="Kaneko J."/>
            <person name="Yamada-Narita S."/>
            <person name="Fukui S."/>
            <person name="Takahashi M."/>
            <person name="Onodera T."/>
            <person name="Kojima S."/>
            <person name="Fushimi T."/>
            <person name="Abe N."/>
            <person name="Kamio Y."/>
            <person name="Yamazaki S."/>
            <person name="Fujita N."/>
        </authorList>
    </citation>
    <scope>NUCLEOTIDE SEQUENCE [LARGE SCALE GENOMIC DNA]</scope>
    <source>
        <strain evidence="14">NBRC 103574 / TAM6421</strain>
    </source>
</reference>
<dbReference type="PROSITE" id="PS52029">
    <property type="entry name" value="LD_TPASE"/>
    <property type="match status" value="1"/>
</dbReference>
<feature type="region of interest" description="Disordered" evidence="10">
    <location>
        <begin position="387"/>
        <end position="439"/>
    </location>
</feature>
<comment type="pathway">
    <text evidence="1 9">Cell wall biogenesis; peptidoglycan biosynthesis.</text>
</comment>
<name>I0GR27_SELRL</name>
<evidence type="ECO:0000256" key="4">
    <source>
        <dbReference type="ARBA" id="ARBA00022679"/>
    </source>
</evidence>
<feature type="chain" id="PRO_5003627320" description="L,D-TPase catalytic domain-containing protein" evidence="11">
    <location>
        <begin position="25"/>
        <end position="439"/>
    </location>
</feature>
<keyword evidence="3" id="KW-0328">Glycosyltransferase</keyword>
<keyword evidence="8 9" id="KW-0961">Cell wall biogenesis/degradation</keyword>
<evidence type="ECO:0000259" key="12">
    <source>
        <dbReference type="PROSITE" id="PS52029"/>
    </source>
</evidence>
<keyword evidence="7 9" id="KW-0573">Peptidoglycan synthesis</keyword>
<dbReference type="GO" id="GO:0018104">
    <property type="term" value="P:peptidoglycan-protein cross-linking"/>
    <property type="evidence" value="ECO:0007669"/>
    <property type="project" value="TreeGrafter"/>
</dbReference>
<evidence type="ECO:0000256" key="10">
    <source>
        <dbReference type="SAM" id="MobiDB-lite"/>
    </source>
</evidence>
<dbReference type="PANTHER" id="PTHR30582">
    <property type="entry name" value="L,D-TRANSPEPTIDASE"/>
    <property type="match status" value="1"/>
</dbReference>
<dbReference type="GO" id="GO:0016757">
    <property type="term" value="F:glycosyltransferase activity"/>
    <property type="evidence" value="ECO:0007669"/>
    <property type="project" value="UniProtKB-KW"/>
</dbReference>
<dbReference type="InterPro" id="IPR005490">
    <property type="entry name" value="LD_TPept_cat_dom"/>
</dbReference>
<dbReference type="HOGENOM" id="CLU_053656_0_0_9"/>
<dbReference type="InterPro" id="IPR038063">
    <property type="entry name" value="Transpep_catalytic_dom"/>
</dbReference>
<dbReference type="Pfam" id="PF03734">
    <property type="entry name" value="YkuD"/>
    <property type="match status" value="1"/>
</dbReference>
<evidence type="ECO:0000256" key="1">
    <source>
        <dbReference type="ARBA" id="ARBA00004752"/>
    </source>
</evidence>
<dbReference type="Gene3D" id="2.40.440.10">
    <property type="entry name" value="L,D-transpeptidase catalytic domain-like"/>
    <property type="match status" value="1"/>
</dbReference>
<dbReference type="RefSeq" id="WP_014424649.1">
    <property type="nucleotide sequence ID" value="NC_017068.1"/>
</dbReference>
<dbReference type="KEGG" id="sri:SELR_15060"/>
<feature type="active site" description="Nucleophile" evidence="9">
    <location>
        <position position="199"/>
    </location>
</feature>
<evidence type="ECO:0000256" key="2">
    <source>
        <dbReference type="ARBA" id="ARBA00005992"/>
    </source>
</evidence>
<feature type="region of interest" description="Disordered" evidence="10">
    <location>
        <begin position="61"/>
        <end position="98"/>
    </location>
</feature>
<dbReference type="eggNOG" id="COG1376">
    <property type="taxonomic scope" value="Bacteria"/>
</dbReference>
<dbReference type="UniPathway" id="UPA00219"/>
<evidence type="ECO:0000256" key="9">
    <source>
        <dbReference type="PROSITE-ProRule" id="PRU01373"/>
    </source>
</evidence>
<dbReference type="CDD" id="cd16913">
    <property type="entry name" value="YkuD_like"/>
    <property type="match status" value="1"/>
</dbReference>
<evidence type="ECO:0000256" key="3">
    <source>
        <dbReference type="ARBA" id="ARBA00022676"/>
    </source>
</evidence>
<accession>I0GR27</accession>
<feature type="compositionally biased region" description="Basic and acidic residues" evidence="10">
    <location>
        <begin position="85"/>
        <end position="98"/>
    </location>
</feature>
<comment type="similarity">
    <text evidence="2">Belongs to the YkuD family.</text>
</comment>
<sequence length="439" mass="47567">MLKNICAGLVGAALLTGGVSSYVAAEPTDHVPTFADMSVQIKEPTMEEKAAAVAAGQAAVAAQQPKAEPEESTAAQAAPAPAVENKQEKPAPAETEKKSLEKKISINLAARSLALFEGNKKIRLYPIGPGKASTPTPVGYYKIRSKDYNPTWTDPSTGRSIASGPDCPLGYRWMEIQGNYGIHGTNRPNSIGHYVSNGCIRMHEKDVEALFDMVKIGTPVEITYNRVVVEKLDDNTVVYYIYPDGYGWQNLSVEDVNKWLAGYGVANFVSNEDIEAKINASDGEPTYVAKVYPLYVNGEKMKNKAVEQDGVMYLPAIDLADAAHVNLGWDSTTQKLISTLGTAPGVDKKDVLYCKAEDAKTLFKLGGALDNNNYVMKFVPVEKQEPAKVDQDGKIDATQKIDHSADKSEVKNDAKAEVKTESKAEAKVGTKQSKDKKTK</sequence>
<dbReference type="PANTHER" id="PTHR30582:SF24">
    <property type="entry name" value="L,D-TRANSPEPTIDASE ERFK_SRFK-RELATED"/>
    <property type="match status" value="1"/>
</dbReference>
<proteinExistence type="inferred from homology"/>
<evidence type="ECO:0000256" key="11">
    <source>
        <dbReference type="SAM" id="SignalP"/>
    </source>
</evidence>
<evidence type="ECO:0000313" key="13">
    <source>
        <dbReference type="EMBL" id="BAL83214.1"/>
    </source>
</evidence>
<feature type="domain" description="L,D-TPase catalytic" evidence="12">
    <location>
        <begin position="102"/>
        <end position="223"/>
    </location>
</feature>
<dbReference type="EMBL" id="AP012292">
    <property type="protein sequence ID" value="BAL83214.1"/>
    <property type="molecule type" value="Genomic_DNA"/>
</dbReference>
<dbReference type="OrthoDB" id="9787225at2"/>
<evidence type="ECO:0000256" key="7">
    <source>
        <dbReference type="ARBA" id="ARBA00022984"/>
    </source>
</evidence>
<dbReference type="PATRIC" id="fig|927704.6.peg.1559"/>
<dbReference type="InterPro" id="IPR050979">
    <property type="entry name" value="LD-transpeptidase"/>
</dbReference>
<protein>
    <recommendedName>
        <fullName evidence="12">L,D-TPase catalytic domain-containing protein</fullName>
    </recommendedName>
</protein>
<dbReference type="GO" id="GO:0005576">
    <property type="term" value="C:extracellular region"/>
    <property type="evidence" value="ECO:0007669"/>
    <property type="project" value="TreeGrafter"/>
</dbReference>
<keyword evidence="4" id="KW-0808">Transferase</keyword>
<organism evidence="13 14">
    <name type="scientific">Selenomonas ruminantium subsp. lactilytica (strain NBRC 103574 / TAM6421)</name>
    <dbReference type="NCBI Taxonomy" id="927704"/>
    <lineage>
        <taxon>Bacteria</taxon>
        <taxon>Bacillati</taxon>
        <taxon>Bacillota</taxon>
        <taxon>Negativicutes</taxon>
        <taxon>Selenomonadales</taxon>
        <taxon>Selenomonadaceae</taxon>
        <taxon>Selenomonas</taxon>
    </lineage>
</organism>
<keyword evidence="5" id="KW-0378">Hydrolase</keyword>
<feature type="signal peptide" evidence="11">
    <location>
        <begin position="1"/>
        <end position="24"/>
    </location>
</feature>
<keyword evidence="11" id="KW-0732">Signal</keyword>
<dbReference type="GO" id="GO:0071555">
    <property type="term" value="P:cell wall organization"/>
    <property type="evidence" value="ECO:0007669"/>
    <property type="project" value="UniProtKB-UniRule"/>
</dbReference>
<gene>
    <name evidence="13" type="ordered locus">SELR_15060</name>
</gene>
<evidence type="ECO:0000256" key="5">
    <source>
        <dbReference type="ARBA" id="ARBA00022801"/>
    </source>
</evidence>
<dbReference type="Proteomes" id="UP000007887">
    <property type="component" value="Chromosome"/>
</dbReference>
<dbReference type="GO" id="GO:0071972">
    <property type="term" value="F:peptidoglycan L,D-transpeptidase activity"/>
    <property type="evidence" value="ECO:0007669"/>
    <property type="project" value="TreeGrafter"/>
</dbReference>
<feature type="compositionally biased region" description="Low complexity" evidence="10">
    <location>
        <begin position="61"/>
        <end position="82"/>
    </location>
</feature>
<dbReference type="AlphaFoldDB" id="I0GR27"/>
<feature type="active site" description="Proton donor/acceptor" evidence="9">
    <location>
        <position position="183"/>
    </location>
</feature>
<evidence type="ECO:0000256" key="6">
    <source>
        <dbReference type="ARBA" id="ARBA00022960"/>
    </source>
</evidence>
<evidence type="ECO:0000256" key="8">
    <source>
        <dbReference type="ARBA" id="ARBA00023316"/>
    </source>
</evidence>
<dbReference type="SUPFAM" id="SSF141523">
    <property type="entry name" value="L,D-transpeptidase catalytic domain-like"/>
    <property type="match status" value="1"/>
</dbReference>